<organism evidence="2">
    <name type="scientific">uncultured prokaryote</name>
    <dbReference type="NCBI Taxonomy" id="198431"/>
    <lineage>
        <taxon>unclassified sequences</taxon>
        <taxon>environmental samples</taxon>
    </lineage>
</organism>
<reference evidence="2" key="1">
    <citation type="submission" date="2015-06" db="EMBL/GenBank/DDBJ databases">
        <authorList>
            <person name="Joergensen T."/>
        </authorList>
    </citation>
    <scope>NUCLEOTIDE SEQUENCE</scope>
    <source>
        <plasmid evidence="2">pRGFK1329</plasmid>
    </source>
</reference>
<dbReference type="AlphaFoldDB" id="A0A0H5Q687"/>
<proteinExistence type="predicted"/>
<sequence length="55" mass="6480">MAKAEMDNAAAEARRAYQREWRKKNRDKVRAIQARYWEKKSREAQAAGQEQEAQA</sequence>
<reference evidence="2" key="2">
    <citation type="submission" date="2015-07" db="EMBL/GenBank/DDBJ databases">
        <title>Plasmids, circular viruses and viroids from rat gut.</title>
        <authorList>
            <person name="Jorgensen T.J."/>
            <person name="Hansen M.A."/>
            <person name="Xu Z."/>
            <person name="Tabak M.A."/>
            <person name="Sorensen S.J."/>
            <person name="Hansen L.H."/>
        </authorList>
    </citation>
    <scope>NUCLEOTIDE SEQUENCE</scope>
    <source>
        <plasmid evidence="2">pRGFK1329</plasmid>
    </source>
</reference>
<dbReference type="EMBL" id="LN853895">
    <property type="protein sequence ID" value="CRY96929.1"/>
    <property type="molecule type" value="Genomic_DNA"/>
</dbReference>
<feature type="compositionally biased region" description="Basic and acidic residues" evidence="1">
    <location>
        <begin position="1"/>
        <end position="20"/>
    </location>
</feature>
<accession>A0A0H5Q687</accession>
<protein>
    <submittedName>
        <fullName evidence="2">Uncharacterized protein</fullName>
    </submittedName>
</protein>
<feature type="region of interest" description="Disordered" evidence="1">
    <location>
        <begin position="1"/>
        <end position="28"/>
    </location>
</feature>
<geneLocation type="plasmid" evidence="2">
    <name>pRGFK1329</name>
</geneLocation>
<evidence type="ECO:0000313" key="2">
    <source>
        <dbReference type="EMBL" id="CRY96929.1"/>
    </source>
</evidence>
<keyword evidence="2" id="KW-0614">Plasmid</keyword>
<name>A0A0H5Q687_9ZZZZ</name>
<evidence type="ECO:0000256" key="1">
    <source>
        <dbReference type="SAM" id="MobiDB-lite"/>
    </source>
</evidence>